<dbReference type="OrthoDB" id="1069523at2759"/>
<keyword evidence="4 5" id="KW-0408">Iron</keyword>
<evidence type="ECO:0000256" key="4">
    <source>
        <dbReference type="ARBA" id="ARBA00023004"/>
    </source>
</evidence>
<comment type="caution">
    <text evidence="6">The sequence shown here is derived from an EMBL/GenBank/DDBJ whole genome shotgun (WGS) entry which is preliminary data.</text>
</comment>
<reference evidence="6 7" key="1">
    <citation type="submission" date="2020-04" db="EMBL/GenBank/DDBJ databases">
        <title>Plant Genome Project.</title>
        <authorList>
            <person name="Zhang R.-G."/>
        </authorList>
    </citation>
    <scope>NUCLEOTIDE SEQUENCE [LARGE SCALE GENOMIC DNA]</scope>
    <source>
        <strain evidence="6">YNK0</strain>
        <tissue evidence="6">Leaf</tissue>
    </source>
</reference>
<dbReference type="GO" id="GO:0016121">
    <property type="term" value="P:carotene catabolic process"/>
    <property type="evidence" value="ECO:0007669"/>
    <property type="project" value="TreeGrafter"/>
</dbReference>
<evidence type="ECO:0000256" key="5">
    <source>
        <dbReference type="PIRSR" id="PIRSR604294-1"/>
    </source>
</evidence>
<gene>
    <name evidence="6" type="ORF">HHK36_014160</name>
</gene>
<accession>A0A834Z7H2</accession>
<dbReference type="InterPro" id="IPR004294">
    <property type="entry name" value="Carotenoid_Oase"/>
</dbReference>
<evidence type="ECO:0000256" key="1">
    <source>
        <dbReference type="ARBA" id="ARBA00006787"/>
    </source>
</evidence>
<keyword evidence="3" id="KW-0223">Dioxygenase</keyword>
<name>A0A834Z7H2_TETSI</name>
<comment type="cofactor">
    <cofactor evidence="5">
        <name>Fe(2+)</name>
        <dbReference type="ChEBI" id="CHEBI:29033"/>
    </cofactor>
    <text evidence="5">Binds 1 Fe(2+) ion per subunit.</text>
</comment>
<comment type="similarity">
    <text evidence="1">Belongs to the carotenoid oxygenase family.</text>
</comment>
<dbReference type="PANTHER" id="PTHR10543">
    <property type="entry name" value="BETA-CAROTENE DIOXYGENASE"/>
    <property type="match status" value="1"/>
</dbReference>
<keyword evidence="7" id="KW-1185">Reference proteome</keyword>
<protein>
    <submittedName>
        <fullName evidence="6">Uncharacterized protein</fullName>
    </submittedName>
</protein>
<evidence type="ECO:0000256" key="2">
    <source>
        <dbReference type="ARBA" id="ARBA00022723"/>
    </source>
</evidence>
<dbReference type="GO" id="GO:0009570">
    <property type="term" value="C:chloroplast stroma"/>
    <property type="evidence" value="ECO:0007669"/>
    <property type="project" value="TreeGrafter"/>
</dbReference>
<proteinExistence type="inferred from homology"/>
<dbReference type="OMA" id="IGVTKMY"/>
<dbReference type="EMBL" id="JABCRI010000009">
    <property type="protein sequence ID" value="KAF8400857.1"/>
    <property type="molecule type" value="Genomic_DNA"/>
</dbReference>
<sequence>MRCSNPLFGDLKSTVSILGRSRYTWVEGEGMLHVVKFSKDTHGNWDVSYKNKYVETETFKLEKQRNRPSFLPAAEGDSPALLVASILNVRAPGTGELVIMGVDAMKPFFVLGIISADGKELSHKVDLNFNRCTFCHEIGVTQKYNVIMDFPLTIEIERLIRGGPLIKYNKEGYARIGVMPRYGDADSIMWFEVEPRCTFHILNCFEDGDEVVVRGCRALGSVIPGPDLGHNKFEWFARGFKPVVSIEEDVGSLPEDGLFFTRIYECRLNMTTGELKERNLTGTNFSMDFPTMHENFTGVKNKYGYTQVVDSIASSNSGMAKYGSLAKLCFEEPDSKLSVMEGISEELIKVEYHKFEENHFCSGAAFVPKHGGHEEDDGYIVSFVHDEETNLSQVHVIDTKKFGSEPVAKITLPQRVPYGFHGTYFVIPTQKINKV</sequence>
<dbReference type="AlphaFoldDB" id="A0A834Z7H2"/>
<feature type="binding site" evidence="5">
    <location>
        <position position="136"/>
    </location>
    <ligand>
        <name>Fe cation</name>
        <dbReference type="ChEBI" id="CHEBI:24875"/>
        <note>catalytic</note>
    </ligand>
</feature>
<feature type="binding site" evidence="5">
    <location>
        <position position="421"/>
    </location>
    <ligand>
        <name>Fe cation</name>
        <dbReference type="ChEBI" id="CHEBI:24875"/>
        <note>catalytic</note>
    </ligand>
</feature>
<organism evidence="6 7">
    <name type="scientific">Tetracentron sinense</name>
    <name type="common">Spur-leaf</name>
    <dbReference type="NCBI Taxonomy" id="13715"/>
    <lineage>
        <taxon>Eukaryota</taxon>
        <taxon>Viridiplantae</taxon>
        <taxon>Streptophyta</taxon>
        <taxon>Embryophyta</taxon>
        <taxon>Tracheophyta</taxon>
        <taxon>Spermatophyta</taxon>
        <taxon>Magnoliopsida</taxon>
        <taxon>Trochodendrales</taxon>
        <taxon>Trochodendraceae</taxon>
        <taxon>Tetracentron</taxon>
    </lineage>
</organism>
<dbReference type="PANTHER" id="PTHR10543:SF142">
    <property type="entry name" value="OS06G0162550 PROTEIN"/>
    <property type="match status" value="1"/>
</dbReference>
<keyword evidence="2 5" id="KW-0479">Metal-binding</keyword>
<evidence type="ECO:0000313" key="6">
    <source>
        <dbReference type="EMBL" id="KAF8400857.1"/>
    </source>
</evidence>
<evidence type="ECO:0000313" key="7">
    <source>
        <dbReference type="Proteomes" id="UP000655225"/>
    </source>
</evidence>
<dbReference type="Pfam" id="PF03055">
    <property type="entry name" value="RPE65"/>
    <property type="match status" value="2"/>
</dbReference>
<keyword evidence="3" id="KW-0560">Oxidoreductase</keyword>
<dbReference type="GO" id="GO:0046872">
    <property type="term" value="F:metal ion binding"/>
    <property type="evidence" value="ECO:0007669"/>
    <property type="project" value="UniProtKB-KW"/>
</dbReference>
<feature type="binding site" evidence="5">
    <location>
        <position position="200"/>
    </location>
    <ligand>
        <name>Fe cation</name>
        <dbReference type="ChEBI" id="CHEBI:24875"/>
        <note>catalytic</note>
    </ligand>
</feature>
<dbReference type="GO" id="GO:0010436">
    <property type="term" value="F:carotenoid dioxygenase activity"/>
    <property type="evidence" value="ECO:0007669"/>
    <property type="project" value="TreeGrafter"/>
</dbReference>
<evidence type="ECO:0000256" key="3">
    <source>
        <dbReference type="ARBA" id="ARBA00022964"/>
    </source>
</evidence>
<dbReference type="Proteomes" id="UP000655225">
    <property type="component" value="Unassembled WGS sequence"/>
</dbReference>